<dbReference type="InterPro" id="IPR015847">
    <property type="entry name" value="ExoRNase_PH_dom2"/>
</dbReference>
<dbReference type="InterPro" id="IPR050080">
    <property type="entry name" value="RNase_PH"/>
</dbReference>
<dbReference type="PANTHER" id="PTHR11953:SF2">
    <property type="entry name" value="EXOSOME COMPLEX COMPONENT MTR3"/>
    <property type="match status" value="1"/>
</dbReference>
<proteinExistence type="inferred from homology"/>
<evidence type="ECO:0000256" key="3">
    <source>
        <dbReference type="ARBA" id="ARBA00006678"/>
    </source>
</evidence>
<dbReference type="GO" id="GO:0006364">
    <property type="term" value="P:rRNA processing"/>
    <property type="evidence" value="ECO:0007669"/>
    <property type="project" value="UniProtKB-KW"/>
</dbReference>
<dbReference type="Proteomes" id="UP000521872">
    <property type="component" value="Unassembled WGS sequence"/>
</dbReference>
<dbReference type="GO" id="GO:0003723">
    <property type="term" value="F:RNA binding"/>
    <property type="evidence" value="ECO:0007669"/>
    <property type="project" value="UniProtKB-KW"/>
</dbReference>
<accession>A0A8H4QQ34</accession>
<comment type="subcellular location">
    <subcellularLocation>
        <location evidence="2">Cytoplasm</location>
    </subcellularLocation>
    <subcellularLocation>
        <location evidence="1">Nucleus</location>
    </subcellularLocation>
</comment>
<dbReference type="Pfam" id="PF03725">
    <property type="entry name" value="RNase_PH_C"/>
    <property type="match status" value="1"/>
</dbReference>
<evidence type="ECO:0000256" key="8">
    <source>
        <dbReference type="ARBA" id="ARBA00023242"/>
    </source>
</evidence>
<evidence type="ECO:0000256" key="5">
    <source>
        <dbReference type="ARBA" id="ARBA00022552"/>
    </source>
</evidence>
<name>A0A8H4QQ34_9AGAR</name>
<dbReference type="InterPro" id="IPR001247">
    <property type="entry name" value="ExoRNase_PH_dom1"/>
</dbReference>
<dbReference type="GO" id="GO:0071028">
    <property type="term" value="P:nuclear mRNA surveillance"/>
    <property type="evidence" value="ECO:0007669"/>
    <property type="project" value="TreeGrafter"/>
</dbReference>
<dbReference type="AlphaFoldDB" id="A0A8H4QQ34"/>
<evidence type="ECO:0000256" key="7">
    <source>
        <dbReference type="ARBA" id="ARBA00022884"/>
    </source>
</evidence>
<feature type="domain" description="Exoribonuclease phosphorolytic" evidence="10">
    <location>
        <begin position="175"/>
        <end position="236"/>
    </location>
</feature>
<evidence type="ECO:0000313" key="11">
    <source>
        <dbReference type="EMBL" id="KAF4615320.1"/>
    </source>
</evidence>
<keyword evidence="12" id="KW-1185">Reference proteome</keyword>
<feature type="domain" description="Exoribonuclease phosphorolytic" evidence="9">
    <location>
        <begin position="44"/>
        <end position="172"/>
    </location>
</feature>
<dbReference type="GO" id="GO:0000176">
    <property type="term" value="C:nuclear exosome (RNase complex)"/>
    <property type="evidence" value="ECO:0007669"/>
    <property type="project" value="TreeGrafter"/>
</dbReference>
<comment type="similarity">
    <text evidence="3">Belongs to the RNase PH family.</text>
</comment>
<organism evidence="11 12">
    <name type="scientific">Agrocybe pediades</name>
    <dbReference type="NCBI Taxonomy" id="84607"/>
    <lineage>
        <taxon>Eukaryota</taxon>
        <taxon>Fungi</taxon>
        <taxon>Dikarya</taxon>
        <taxon>Basidiomycota</taxon>
        <taxon>Agaricomycotina</taxon>
        <taxon>Agaricomycetes</taxon>
        <taxon>Agaricomycetidae</taxon>
        <taxon>Agaricales</taxon>
        <taxon>Agaricineae</taxon>
        <taxon>Strophariaceae</taxon>
        <taxon>Agrocybe</taxon>
    </lineage>
</organism>
<dbReference type="GO" id="GO:0000177">
    <property type="term" value="C:cytoplasmic exosome (RNase complex)"/>
    <property type="evidence" value="ECO:0007669"/>
    <property type="project" value="TreeGrafter"/>
</dbReference>
<evidence type="ECO:0000313" key="12">
    <source>
        <dbReference type="Proteomes" id="UP000521872"/>
    </source>
</evidence>
<evidence type="ECO:0000256" key="4">
    <source>
        <dbReference type="ARBA" id="ARBA00022490"/>
    </source>
</evidence>
<dbReference type="PANTHER" id="PTHR11953">
    <property type="entry name" value="EXOSOME COMPLEX COMPONENT"/>
    <property type="match status" value="1"/>
</dbReference>
<dbReference type="GO" id="GO:0071051">
    <property type="term" value="P:poly(A)-dependent snoRNA 3'-end processing"/>
    <property type="evidence" value="ECO:0007669"/>
    <property type="project" value="TreeGrafter"/>
</dbReference>
<dbReference type="InterPro" id="IPR027408">
    <property type="entry name" value="PNPase/RNase_PH_dom_sf"/>
</dbReference>
<evidence type="ECO:0000259" key="9">
    <source>
        <dbReference type="Pfam" id="PF01138"/>
    </source>
</evidence>
<dbReference type="Gene3D" id="3.30.230.70">
    <property type="entry name" value="GHMP Kinase, N-terminal domain"/>
    <property type="match status" value="1"/>
</dbReference>
<dbReference type="CDD" id="cd11371">
    <property type="entry name" value="RNase_PH_MTR3"/>
    <property type="match status" value="1"/>
</dbReference>
<dbReference type="SUPFAM" id="SSF54211">
    <property type="entry name" value="Ribosomal protein S5 domain 2-like"/>
    <property type="match status" value="1"/>
</dbReference>
<evidence type="ECO:0000256" key="1">
    <source>
        <dbReference type="ARBA" id="ARBA00004123"/>
    </source>
</evidence>
<dbReference type="InterPro" id="IPR020568">
    <property type="entry name" value="Ribosomal_Su5_D2-typ_SF"/>
</dbReference>
<dbReference type="GO" id="GO:0005730">
    <property type="term" value="C:nucleolus"/>
    <property type="evidence" value="ECO:0007669"/>
    <property type="project" value="TreeGrafter"/>
</dbReference>
<evidence type="ECO:0000256" key="6">
    <source>
        <dbReference type="ARBA" id="ARBA00022835"/>
    </source>
</evidence>
<keyword evidence="6" id="KW-0271">Exosome</keyword>
<dbReference type="InterPro" id="IPR036345">
    <property type="entry name" value="ExoRNase_PH_dom2_sf"/>
</dbReference>
<dbReference type="EMBL" id="JAACJL010000044">
    <property type="protein sequence ID" value="KAF4615320.1"/>
    <property type="molecule type" value="Genomic_DNA"/>
</dbReference>
<keyword evidence="5" id="KW-0698">rRNA processing</keyword>
<evidence type="ECO:0000259" key="10">
    <source>
        <dbReference type="Pfam" id="PF03725"/>
    </source>
</evidence>
<evidence type="ECO:0000256" key="2">
    <source>
        <dbReference type="ARBA" id="ARBA00004496"/>
    </source>
</evidence>
<keyword evidence="7" id="KW-0694">RNA-binding</keyword>
<dbReference type="SUPFAM" id="SSF55666">
    <property type="entry name" value="Ribonuclease PH domain 2-like"/>
    <property type="match status" value="1"/>
</dbReference>
<comment type="caution">
    <text evidence="11">The sequence shown here is derived from an EMBL/GenBank/DDBJ whole genome shotgun (WGS) entry which is preliminary data.</text>
</comment>
<keyword evidence="4" id="KW-0963">Cytoplasm</keyword>
<dbReference type="GO" id="GO:0034475">
    <property type="term" value="P:U4 snRNA 3'-end processing"/>
    <property type="evidence" value="ECO:0007669"/>
    <property type="project" value="TreeGrafter"/>
</dbReference>
<keyword evidence="8" id="KW-0539">Nucleus</keyword>
<evidence type="ECO:0008006" key="13">
    <source>
        <dbReference type="Google" id="ProtNLM"/>
    </source>
</evidence>
<gene>
    <name evidence="11" type="ORF">D9613_003075</name>
</gene>
<dbReference type="GO" id="GO:0016075">
    <property type="term" value="P:rRNA catabolic process"/>
    <property type="evidence" value="ECO:0007669"/>
    <property type="project" value="TreeGrafter"/>
</dbReference>
<sequence>MAQNAFDRRRVNGPEESLPYLYDADLPSKWSPGQPRKNRAPSDIRPIFLQSGLISQATGSAYVETDKTKIACAIYGPRQSKNVAFHEKGRLNVEVKFAPYSCPTRRAPMRDAEDRSIAMAIHQAIIASVRLETFPKATIDIFVTVIETDGIEGCVAAGSIAASTALADAGIEVIGIVVSCTAALMGKEIWLDPTDEESRLSNGTLVLSYMPALETATSVWQTGRMNVYEVLQCIEACQNRCNDIHAVVAQALLEGSRTSTT</sequence>
<reference evidence="11 12" key="1">
    <citation type="submission" date="2019-12" db="EMBL/GenBank/DDBJ databases">
        <authorList>
            <person name="Floudas D."/>
            <person name="Bentzer J."/>
            <person name="Ahren D."/>
            <person name="Johansson T."/>
            <person name="Persson P."/>
            <person name="Tunlid A."/>
        </authorList>
    </citation>
    <scope>NUCLEOTIDE SEQUENCE [LARGE SCALE GENOMIC DNA]</scope>
    <source>
        <strain evidence="11 12">CBS 102.39</strain>
    </source>
</reference>
<protein>
    <recommendedName>
        <fullName evidence="13">mRNA transport regulator 3</fullName>
    </recommendedName>
</protein>
<dbReference type="Pfam" id="PF01138">
    <property type="entry name" value="RNase_PH"/>
    <property type="match status" value="1"/>
</dbReference>